<keyword evidence="4" id="KW-0997">Cell inner membrane</keyword>
<accession>A0ABU0M9Y9</accession>
<dbReference type="PANTHER" id="PTHR32196">
    <property type="entry name" value="ABC TRANSPORTER PERMEASE PROTEIN YPHD-RELATED-RELATED"/>
    <property type="match status" value="1"/>
</dbReference>
<feature type="transmembrane region" description="Helical" evidence="11">
    <location>
        <begin position="113"/>
        <end position="133"/>
    </location>
</feature>
<feature type="transmembrane region" description="Helical" evidence="11">
    <location>
        <begin position="87"/>
        <end position="107"/>
    </location>
</feature>
<evidence type="ECO:0000256" key="2">
    <source>
        <dbReference type="ARBA" id="ARBA00022448"/>
    </source>
</evidence>
<feature type="transmembrane region" description="Helical" evidence="11">
    <location>
        <begin position="23"/>
        <end position="48"/>
    </location>
</feature>
<feature type="transmembrane region" description="Helical" evidence="11">
    <location>
        <begin position="140"/>
        <end position="162"/>
    </location>
</feature>
<dbReference type="RefSeq" id="WP_266282757.1">
    <property type="nucleotide sequence ID" value="NZ_JAPKNF010000002.1"/>
</dbReference>
<keyword evidence="6 11" id="KW-0812">Transmembrane</keyword>
<reference evidence="12 13" key="1">
    <citation type="submission" date="2023-07" db="EMBL/GenBank/DDBJ databases">
        <title>Genomic Encyclopedia of Type Strains, Phase IV (KMG-IV): sequencing the most valuable type-strain genomes for metagenomic binning, comparative biology and taxonomic classification.</title>
        <authorList>
            <person name="Goeker M."/>
        </authorList>
    </citation>
    <scope>NUCLEOTIDE SEQUENCE [LARGE SCALE GENOMIC DNA]</scope>
    <source>
        <strain evidence="12 13">B1-1</strain>
    </source>
</reference>
<dbReference type="CDD" id="cd06579">
    <property type="entry name" value="TM_PBP1_transp_AraH_like"/>
    <property type="match status" value="1"/>
</dbReference>
<name>A0ABU0M9Y9_9HYPH</name>
<sequence>MTATLETSTPAGPARRHGLIERLLGIVWIGPAIAAVVIYIFFVIVGGASGFLSIPGTAGWLNTAAELGIIAVPIGLLMIAGEFDLSTGSVVGAAAIIVALGTGFYGLPIALTMSMALVMGIAVGCFNALLVSVTRLPSFIVTLASNFILAGTSLGLSRLISGSSNVSLKDAGWAEVVFGSKWMFFNVSVLWYAVAIFIAAWVLKQTPFGNWIFATGGNVDAARRAGVPVARVKLILFIWTAVSSAFVGVMSAVMYNQGNAAQGQGYVFQSAIAAVIGGVLLQGGFGSVTGIVLGTFIYGIVSLGLFYTGWPTDWLATFIGALLVIAVLTNNFVRELALNRGKRKS</sequence>
<dbReference type="EMBL" id="JAUSWJ010000001">
    <property type="protein sequence ID" value="MDQ0517789.1"/>
    <property type="molecule type" value="Genomic_DNA"/>
</dbReference>
<keyword evidence="8 11" id="KW-0472">Membrane</keyword>
<feature type="transmembrane region" description="Helical" evidence="11">
    <location>
        <begin position="60"/>
        <end position="80"/>
    </location>
</feature>
<evidence type="ECO:0000256" key="4">
    <source>
        <dbReference type="ARBA" id="ARBA00022519"/>
    </source>
</evidence>
<dbReference type="Proteomes" id="UP001223743">
    <property type="component" value="Unassembled WGS sequence"/>
</dbReference>
<organism evidence="12 13">
    <name type="scientific">Kaistia geumhonensis</name>
    <dbReference type="NCBI Taxonomy" id="410839"/>
    <lineage>
        <taxon>Bacteria</taxon>
        <taxon>Pseudomonadati</taxon>
        <taxon>Pseudomonadota</taxon>
        <taxon>Alphaproteobacteria</taxon>
        <taxon>Hyphomicrobiales</taxon>
        <taxon>Kaistiaceae</taxon>
        <taxon>Kaistia</taxon>
    </lineage>
</organism>
<evidence type="ECO:0000256" key="9">
    <source>
        <dbReference type="ARBA" id="ARBA00035611"/>
    </source>
</evidence>
<evidence type="ECO:0000313" key="13">
    <source>
        <dbReference type="Proteomes" id="UP001223743"/>
    </source>
</evidence>
<feature type="transmembrane region" description="Helical" evidence="11">
    <location>
        <begin position="288"/>
        <end position="308"/>
    </location>
</feature>
<gene>
    <name evidence="12" type="ORF">QO015_003402</name>
</gene>
<protein>
    <recommendedName>
        <fullName evidence="10">Xylose transport system permease protein XylH</fullName>
    </recommendedName>
</protein>
<evidence type="ECO:0000256" key="11">
    <source>
        <dbReference type="SAM" id="Phobius"/>
    </source>
</evidence>
<evidence type="ECO:0000256" key="1">
    <source>
        <dbReference type="ARBA" id="ARBA00004651"/>
    </source>
</evidence>
<feature type="transmembrane region" description="Helical" evidence="11">
    <location>
        <begin position="182"/>
        <end position="203"/>
    </location>
</feature>
<evidence type="ECO:0000256" key="7">
    <source>
        <dbReference type="ARBA" id="ARBA00022989"/>
    </source>
</evidence>
<dbReference type="InterPro" id="IPR001851">
    <property type="entry name" value="ABC_transp_permease"/>
</dbReference>
<keyword evidence="7 11" id="KW-1133">Transmembrane helix</keyword>
<keyword evidence="3" id="KW-1003">Cell membrane</keyword>
<evidence type="ECO:0000256" key="10">
    <source>
        <dbReference type="ARBA" id="ARBA00035686"/>
    </source>
</evidence>
<comment type="caution">
    <text evidence="12">The sequence shown here is derived from an EMBL/GenBank/DDBJ whole genome shotgun (WGS) entry which is preliminary data.</text>
</comment>
<proteinExistence type="predicted"/>
<evidence type="ECO:0000256" key="3">
    <source>
        <dbReference type="ARBA" id="ARBA00022475"/>
    </source>
</evidence>
<feature type="transmembrane region" description="Helical" evidence="11">
    <location>
        <begin position="234"/>
        <end position="255"/>
    </location>
</feature>
<feature type="transmembrane region" description="Helical" evidence="11">
    <location>
        <begin position="314"/>
        <end position="333"/>
    </location>
</feature>
<comment type="function">
    <text evidence="9">Part of the binding-protein-dependent transport system for D-xylose. Probably responsible for the translocation of the substrate across the membrane.</text>
</comment>
<dbReference type="PANTHER" id="PTHR32196:SF32">
    <property type="entry name" value="XYLOSE TRANSPORT SYSTEM PERMEASE PROTEIN XYLH"/>
    <property type="match status" value="1"/>
</dbReference>
<keyword evidence="13" id="KW-1185">Reference proteome</keyword>
<feature type="transmembrane region" description="Helical" evidence="11">
    <location>
        <begin position="261"/>
        <end position="281"/>
    </location>
</feature>
<dbReference type="Pfam" id="PF02653">
    <property type="entry name" value="BPD_transp_2"/>
    <property type="match status" value="1"/>
</dbReference>
<evidence type="ECO:0000256" key="6">
    <source>
        <dbReference type="ARBA" id="ARBA00022692"/>
    </source>
</evidence>
<evidence type="ECO:0000256" key="5">
    <source>
        <dbReference type="ARBA" id="ARBA00022597"/>
    </source>
</evidence>
<keyword evidence="2" id="KW-0813">Transport</keyword>
<comment type="subcellular location">
    <subcellularLocation>
        <location evidence="1">Cell membrane</location>
        <topology evidence="1">Multi-pass membrane protein</topology>
    </subcellularLocation>
</comment>
<evidence type="ECO:0000256" key="8">
    <source>
        <dbReference type="ARBA" id="ARBA00023136"/>
    </source>
</evidence>
<keyword evidence="5 12" id="KW-0762">Sugar transport</keyword>
<evidence type="ECO:0000313" key="12">
    <source>
        <dbReference type="EMBL" id="MDQ0517789.1"/>
    </source>
</evidence>